<evidence type="ECO:0000259" key="4">
    <source>
        <dbReference type="Pfam" id="PF24883"/>
    </source>
</evidence>
<dbReference type="InterPro" id="IPR027417">
    <property type="entry name" value="P-loop_NTPase"/>
</dbReference>
<dbReference type="InterPro" id="IPR054471">
    <property type="entry name" value="GPIID_WHD"/>
</dbReference>
<dbReference type="PANTHER" id="PTHR10039">
    <property type="entry name" value="AMELOGENIN"/>
    <property type="match status" value="1"/>
</dbReference>
<dbReference type="InterPro" id="IPR056884">
    <property type="entry name" value="NPHP3-like_N"/>
</dbReference>
<feature type="domain" description="Nephrocystin 3-like N-terminal" evidence="4">
    <location>
        <begin position="182"/>
        <end position="327"/>
    </location>
</feature>
<keyword evidence="2" id="KW-0853">WD repeat</keyword>
<reference evidence="5" key="1">
    <citation type="submission" date="2017-09" db="EMBL/GenBank/DDBJ databases">
        <title>Polyketide synthases of a Diaporthe helianthi virulent isolate.</title>
        <authorList>
            <person name="Baroncelli R."/>
        </authorList>
    </citation>
    <scope>NUCLEOTIDE SEQUENCE [LARGE SCALE GENOMIC DNA]</scope>
    <source>
        <strain evidence="5">7/96</strain>
    </source>
</reference>
<evidence type="ECO:0000256" key="1">
    <source>
        <dbReference type="ARBA" id="ARBA00022737"/>
    </source>
</evidence>
<feature type="repeat" description="WD" evidence="2">
    <location>
        <begin position="843"/>
        <end position="874"/>
    </location>
</feature>
<dbReference type="OrthoDB" id="1658288at2759"/>
<dbReference type="EMBL" id="MAVT02001653">
    <property type="protein sequence ID" value="POS70398.1"/>
    <property type="molecule type" value="Genomic_DNA"/>
</dbReference>
<organism evidence="5 6">
    <name type="scientific">Diaporthe helianthi</name>
    <dbReference type="NCBI Taxonomy" id="158607"/>
    <lineage>
        <taxon>Eukaryota</taxon>
        <taxon>Fungi</taxon>
        <taxon>Dikarya</taxon>
        <taxon>Ascomycota</taxon>
        <taxon>Pezizomycotina</taxon>
        <taxon>Sordariomycetes</taxon>
        <taxon>Sordariomycetidae</taxon>
        <taxon>Diaporthales</taxon>
        <taxon>Diaporthaceae</taxon>
        <taxon>Diaporthe</taxon>
    </lineage>
</organism>
<dbReference type="Gene3D" id="2.130.10.10">
    <property type="entry name" value="YVTN repeat-like/Quinoprotein amine dehydrogenase"/>
    <property type="match status" value="2"/>
</dbReference>
<proteinExistence type="predicted"/>
<dbReference type="PROSITE" id="PS50082">
    <property type="entry name" value="WD_REPEATS_2"/>
    <property type="match status" value="1"/>
</dbReference>
<name>A0A2P5HJG8_DIAHE</name>
<gene>
    <name evidence="5" type="ORF">DHEL01_v211210</name>
</gene>
<sequence length="1314" mass="146918">MSTARVLSFGYNAHFAVPGKNILNISDFARELLFAMKFGTDEQTGDLDIGHAFILGQIDAHYKDLIPSISSIIFLGTPHRGSNLSKILNRVLQASVFNHSPKEYITELQRNSTTIQDINDQFRHIAGHLSIVSFYETKPTAIGPRKMMIVERDSATLGYAGEITKPLDADHHDVCKYVSREDSNYRSILWLKGPPGAGKSVLAAFIVQHLRSLEAQCQFYFFRHGNQEARSLSGLLKSLALQLATQLPSYRRRLSTLAETGFSAHKAESRLLWRKLFVQAIQGTEISAPLYWVIDGLDEADSPETFLNLLAALSNSDVPLRLIFMSRETNPLTTSFHRLASTMAVQKISLGDSGQDLRLYIEKEIELLHAPSELRTHIFNTVMKKAAGNFLWVHLVLKEIMICISTDEIERALKELPPELESLYTRMAENVAGQIRAGDLSLAKTILAWATCSRRPLTLQEMTRALHPEYRPIDLAHTVKQVCGEFITISAKGTVTMIHDTAREYLTTTPESQLFVSTLEAHFAIFRKCISVLLTTKPRIRADYTDTQPFLLYAATSWAYHLDFSSAHKDSESLVLLEKFLLSTSALAWIECLAIADELRVLVHASKALTSFVEKRAANDSEQGLLTHQRHGEDAAREWAVDLTKIVAKFGAHLVAYPRSIYTLIPAFCPPGSILRRRFAKENQSTPRSGLRLSGFANKSWDDNLATFSVRHDSQPIVLKTLDNYFAILIADGMVILYHALNFQEWDDVLGDAHFHGYHHNSPSRASFNPQGTQVALAYRGFPLCIWAVDVPEFIGRCERPGRSGEFIWTEVDRVGWNPVTGHVVGTYTDSHVFKWHPTEHDYHEMSVPALSIECSRDGNLLVTTSGDGTVQVWTFDHFVMIYQLSSSTPVTDISFDPEGRRIYDLRESYCNVWEPNSLIRYAETDDRASETSSAKGSSGNISMASEMSSEMMEPITALALNRVSSAYCAGNDAGMITFSAAGSEDIVELSQGFMTVDHIVWSADGKSLATSDLSGRVTVKVFEEPSVPKARTVLQTSTHDGIQQILLSPSGSHLLVYTRQSAHMWSVAAKSVIATVPRPNQFIRWVDHHEPDFLLCFGFSDVRIFRWTDFAEVKAFSIDRLLIDDQQKSPVGDRPGPFRLDSVDWALETNDVDSSVDKIIPTPDGSALLVQTSQVCDHHRRRKQFMVLKLSALSVDSPVNDITALPLPPHIRERIEIPLGFLESQGNKGVGVFSHGHPEAAVLAFLDKDFWVCTGLLNEQSELSVKKYFFLPRDWLNIESLELAAVTREGVFICPRNGEIGVVTGGLRDEWIE</sequence>
<dbReference type="InterPro" id="IPR001680">
    <property type="entry name" value="WD40_rpt"/>
</dbReference>
<evidence type="ECO:0000256" key="2">
    <source>
        <dbReference type="PROSITE-ProRule" id="PRU00221"/>
    </source>
</evidence>
<evidence type="ECO:0000313" key="6">
    <source>
        <dbReference type="Proteomes" id="UP000094444"/>
    </source>
</evidence>
<accession>A0A2P5HJG8</accession>
<dbReference type="Pfam" id="PF22939">
    <property type="entry name" value="WHD_GPIID"/>
    <property type="match status" value="1"/>
</dbReference>
<feature type="domain" description="GPI inositol-deacylase winged helix" evidence="3">
    <location>
        <begin position="441"/>
        <end position="525"/>
    </location>
</feature>
<dbReference type="Gene3D" id="3.40.50.300">
    <property type="entry name" value="P-loop containing nucleotide triphosphate hydrolases"/>
    <property type="match status" value="1"/>
</dbReference>
<keyword evidence="1" id="KW-0677">Repeat</keyword>
<dbReference type="Proteomes" id="UP000094444">
    <property type="component" value="Unassembled WGS sequence"/>
</dbReference>
<comment type="caution">
    <text evidence="5">The sequence shown here is derived from an EMBL/GenBank/DDBJ whole genome shotgun (WGS) entry which is preliminary data.</text>
</comment>
<dbReference type="InterPro" id="IPR015943">
    <property type="entry name" value="WD40/YVTN_repeat-like_dom_sf"/>
</dbReference>
<dbReference type="Pfam" id="PF24883">
    <property type="entry name" value="NPHP3_N"/>
    <property type="match status" value="1"/>
</dbReference>
<dbReference type="InParanoid" id="A0A2P5HJG8"/>
<protein>
    <submittedName>
        <fullName evidence="5">Uncharacterized protein</fullName>
    </submittedName>
</protein>
<dbReference type="SUPFAM" id="SSF50978">
    <property type="entry name" value="WD40 repeat-like"/>
    <property type="match status" value="1"/>
</dbReference>
<dbReference type="SUPFAM" id="SSF52540">
    <property type="entry name" value="P-loop containing nucleoside triphosphate hydrolases"/>
    <property type="match status" value="1"/>
</dbReference>
<dbReference type="Pfam" id="PF00400">
    <property type="entry name" value="WD40"/>
    <property type="match status" value="1"/>
</dbReference>
<dbReference type="PANTHER" id="PTHR10039:SF16">
    <property type="entry name" value="GPI INOSITOL-DEACYLASE"/>
    <property type="match status" value="1"/>
</dbReference>
<dbReference type="SMART" id="SM00320">
    <property type="entry name" value="WD40"/>
    <property type="match status" value="3"/>
</dbReference>
<evidence type="ECO:0000259" key="3">
    <source>
        <dbReference type="Pfam" id="PF22939"/>
    </source>
</evidence>
<dbReference type="InterPro" id="IPR036322">
    <property type="entry name" value="WD40_repeat_dom_sf"/>
</dbReference>
<keyword evidence="6" id="KW-1185">Reference proteome</keyword>
<evidence type="ECO:0000313" key="5">
    <source>
        <dbReference type="EMBL" id="POS70398.1"/>
    </source>
</evidence>